<organism evidence="2 3">
    <name type="scientific">Eimeria tenella</name>
    <name type="common">Coccidian parasite</name>
    <dbReference type="NCBI Taxonomy" id="5802"/>
    <lineage>
        <taxon>Eukaryota</taxon>
        <taxon>Sar</taxon>
        <taxon>Alveolata</taxon>
        <taxon>Apicomplexa</taxon>
        <taxon>Conoidasida</taxon>
        <taxon>Coccidia</taxon>
        <taxon>Eucoccidiorida</taxon>
        <taxon>Eimeriorina</taxon>
        <taxon>Eimeriidae</taxon>
        <taxon>Eimeria</taxon>
    </lineage>
</organism>
<name>U6L611_EIMTE</name>
<evidence type="ECO:0000313" key="3">
    <source>
        <dbReference type="Proteomes" id="UP000030747"/>
    </source>
</evidence>
<feature type="region of interest" description="Disordered" evidence="1">
    <location>
        <begin position="24"/>
        <end position="49"/>
    </location>
</feature>
<reference evidence="2" key="2">
    <citation type="submission" date="2013-10" db="EMBL/GenBank/DDBJ databases">
        <authorList>
            <person name="Aslett M."/>
        </authorList>
    </citation>
    <scope>NUCLEOTIDE SEQUENCE [LARGE SCALE GENOMIC DNA]</scope>
    <source>
        <strain evidence="2">Houghton</strain>
    </source>
</reference>
<feature type="non-terminal residue" evidence="2">
    <location>
        <position position="1"/>
    </location>
</feature>
<proteinExistence type="predicted"/>
<feature type="compositionally biased region" description="Low complexity" evidence="1">
    <location>
        <begin position="31"/>
        <end position="44"/>
    </location>
</feature>
<evidence type="ECO:0000313" key="2">
    <source>
        <dbReference type="EMBL" id="CDJ45586.1"/>
    </source>
</evidence>
<reference evidence="2" key="1">
    <citation type="submission" date="2013-10" db="EMBL/GenBank/DDBJ databases">
        <title>Genomic analysis of the causative agents of coccidiosis in chickens.</title>
        <authorList>
            <person name="Reid A.J."/>
            <person name="Blake D."/>
            <person name="Billington K."/>
            <person name="Browne H."/>
            <person name="Dunn M."/>
            <person name="Hung S."/>
            <person name="Kawahara F."/>
            <person name="Miranda-Saavedra D."/>
            <person name="Mourier T."/>
            <person name="Nagra H."/>
            <person name="Otto T.D."/>
            <person name="Rawlings N."/>
            <person name="Sanchez A."/>
            <person name="Sanders M."/>
            <person name="Subramaniam C."/>
            <person name="Tay Y."/>
            <person name="Dear P."/>
            <person name="Doerig C."/>
            <person name="Gruber A."/>
            <person name="Parkinson J."/>
            <person name="Shirley M."/>
            <person name="Wan K.L."/>
            <person name="Berriman M."/>
            <person name="Tomley F."/>
            <person name="Pain A."/>
        </authorList>
    </citation>
    <scope>NUCLEOTIDE SEQUENCE [LARGE SCALE GENOMIC DNA]</scope>
    <source>
        <strain evidence="2">Houghton</strain>
    </source>
</reference>
<dbReference type="VEuPathDB" id="ToxoDB:ETH2_0946700"/>
<dbReference type="RefSeq" id="XP_013236332.1">
    <property type="nucleotide sequence ID" value="XM_013380878.1"/>
</dbReference>
<dbReference type="OrthoDB" id="349056at2759"/>
<dbReference type="Proteomes" id="UP000030747">
    <property type="component" value="Unassembled WGS sequence"/>
</dbReference>
<evidence type="ECO:0000256" key="1">
    <source>
        <dbReference type="SAM" id="MobiDB-lite"/>
    </source>
</evidence>
<dbReference type="EMBL" id="HG678397">
    <property type="protein sequence ID" value="CDJ45586.1"/>
    <property type="molecule type" value="Genomic_DNA"/>
</dbReference>
<keyword evidence="3" id="KW-1185">Reference proteome</keyword>
<dbReference type="AlphaFoldDB" id="U6L611"/>
<sequence length="225" mass="23468">VFERLVAILVDRFEYHATLWVSKPHPPAAASSSSSSRGSSSSSRQEQQALNLPLPHDALRELVKDISSMHKVLVRVLPQESVSRLFALAFHSMADIFAAKLQQQQQQQGSAAAAAASSVQLQRLPSGETPAALSCSDSPAAAAAAAAAAPSAATAAAAAAAAAEDGWTVGDRLCVDCLCLYESLKGFSLLLLPLSLWARDLAKAAAKFCPPKAALQQLLDAALPQ</sequence>
<gene>
    <name evidence="2" type="ORF">ETH_00000775</name>
</gene>
<dbReference type="GeneID" id="25249374"/>
<protein>
    <submittedName>
        <fullName evidence="2">Uncharacterized protein</fullName>
    </submittedName>
</protein>
<accession>U6L611</accession>
<dbReference type="VEuPathDB" id="ToxoDB:ETH_00000775"/>